<organism evidence="1 2">
    <name type="scientific">Spirulina subsalsa FACHB-351</name>
    <dbReference type="NCBI Taxonomy" id="234711"/>
    <lineage>
        <taxon>Bacteria</taxon>
        <taxon>Bacillati</taxon>
        <taxon>Cyanobacteriota</taxon>
        <taxon>Cyanophyceae</taxon>
        <taxon>Spirulinales</taxon>
        <taxon>Spirulinaceae</taxon>
        <taxon>Spirulina</taxon>
    </lineage>
</organism>
<evidence type="ECO:0000313" key="2">
    <source>
        <dbReference type="Proteomes" id="UP001526426"/>
    </source>
</evidence>
<dbReference type="Proteomes" id="UP001526426">
    <property type="component" value="Unassembled WGS sequence"/>
</dbReference>
<accession>A0ABT3L005</accession>
<proteinExistence type="predicted"/>
<keyword evidence="2" id="KW-1185">Reference proteome</keyword>
<protein>
    <submittedName>
        <fullName evidence="1">Uncharacterized protein</fullName>
    </submittedName>
</protein>
<evidence type="ECO:0000313" key="1">
    <source>
        <dbReference type="EMBL" id="MCW6034828.1"/>
    </source>
</evidence>
<dbReference type="EMBL" id="JAIHOM010000003">
    <property type="protein sequence ID" value="MCW6034828.1"/>
    <property type="molecule type" value="Genomic_DNA"/>
</dbReference>
<comment type="caution">
    <text evidence="1">The sequence shown here is derived from an EMBL/GenBank/DDBJ whole genome shotgun (WGS) entry which is preliminary data.</text>
</comment>
<gene>
    <name evidence="1" type="ORF">K4A83_00860</name>
</gene>
<name>A0ABT3L005_9CYAN</name>
<sequence>MSYFTMRSRALWGGIFLWSVIGVTLPLVLAPTAPVQARMPRREIELSRRQDESYDVLLRRAEGVARSAVQRAFDEDIVVTEVAVTIVGKNGGASVPILRLQVTRQLWQREPDPQRWATYFPMSRMLLGL</sequence>
<reference evidence="1 2" key="1">
    <citation type="submission" date="2021-08" db="EMBL/GenBank/DDBJ databases">
        <title>Draft genome sequence of Spirulina subsalsa with high tolerance to salinity and hype-accumulation of phycocyanin.</title>
        <authorList>
            <person name="Pei H."/>
            <person name="Jiang L."/>
        </authorList>
    </citation>
    <scope>NUCLEOTIDE SEQUENCE [LARGE SCALE GENOMIC DNA]</scope>
    <source>
        <strain evidence="1 2">FACHB-351</strain>
    </source>
</reference>